<dbReference type="Gene3D" id="3.40.50.300">
    <property type="entry name" value="P-loop containing nucleotide triphosphate hydrolases"/>
    <property type="match status" value="1"/>
</dbReference>
<keyword evidence="2" id="KW-1185">Reference proteome</keyword>
<gene>
    <name evidence="1" type="ORF">MSAN_00527100</name>
</gene>
<dbReference type="SUPFAM" id="SSF48452">
    <property type="entry name" value="TPR-like"/>
    <property type="match status" value="1"/>
</dbReference>
<evidence type="ECO:0008006" key="3">
    <source>
        <dbReference type="Google" id="ProtNLM"/>
    </source>
</evidence>
<dbReference type="EMBL" id="JACAZH010000003">
    <property type="protein sequence ID" value="KAF7373185.1"/>
    <property type="molecule type" value="Genomic_DNA"/>
</dbReference>
<dbReference type="AlphaFoldDB" id="A0A8H6Z5Y9"/>
<dbReference type="InterPro" id="IPR011990">
    <property type="entry name" value="TPR-like_helical_dom_sf"/>
</dbReference>
<accession>A0A8H6Z5Y9</accession>
<reference evidence="1" key="1">
    <citation type="submission" date="2020-05" db="EMBL/GenBank/DDBJ databases">
        <title>Mycena genomes resolve the evolution of fungal bioluminescence.</title>
        <authorList>
            <person name="Tsai I.J."/>
        </authorList>
    </citation>
    <scope>NUCLEOTIDE SEQUENCE</scope>
    <source>
        <strain evidence="1">160909Yilan</strain>
    </source>
</reference>
<evidence type="ECO:0000313" key="2">
    <source>
        <dbReference type="Proteomes" id="UP000623467"/>
    </source>
</evidence>
<protein>
    <recommendedName>
        <fullName evidence="3">NB-ARC domain-containing protein</fullName>
    </recommendedName>
</protein>
<sequence>MRHTPDRICLPRTAYSMGVSPLLTTSSPFSAANRHRGCASPGSGAWGKTSVALAVAEKAVAENIFPKEYVFWVPCVEAKSPDLLRRILYAQLRITARSYDSLDPLVTDLDASKQRRLLLLDNFETPWLSGSGKDQAEIGDILVRLAELPHIALLVTMTSGFSPGRIQWQHRALQALDADAARDVFRIKYRDAAGGLEPSAGPELDRLLMAIGRIPLAITLMATCGGHQGTSPAALLKEWESAGTRMLAGDETRSMDETIRLSMERSVVKSNSEAFILLAILSMLPAGTSGQNLSWWAPTLTSPSAAVDTLRTAALIEFKGDGHFATSRIFIRPTIQSYMSHQDRIPAEVRDQVHDACYNFVLRHESIPDDPKFKTDFQAIASEEINIQGLLMEIPVDAPRPNAVDALITFSLYQSQTKASTVVASHALEVARSVYNDLHVADRDAAVRHVADGDAAARRVADDDAAARHVAAAHHSLGQSLFILDQYEEACKHFEEAAACYKKLAWWSGPPPGR</sequence>
<dbReference type="Proteomes" id="UP000623467">
    <property type="component" value="Unassembled WGS sequence"/>
</dbReference>
<dbReference type="OrthoDB" id="3052556at2759"/>
<proteinExistence type="predicted"/>
<evidence type="ECO:0000313" key="1">
    <source>
        <dbReference type="EMBL" id="KAF7373185.1"/>
    </source>
</evidence>
<name>A0A8H6Z5Y9_9AGAR</name>
<comment type="caution">
    <text evidence="1">The sequence shown here is derived from an EMBL/GenBank/DDBJ whole genome shotgun (WGS) entry which is preliminary data.</text>
</comment>
<dbReference type="InterPro" id="IPR027417">
    <property type="entry name" value="P-loop_NTPase"/>
</dbReference>
<organism evidence="1 2">
    <name type="scientific">Mycena sanguinolenta</name>
    <dbReference type="NCBI Taxonomy" id="230812"/>
    <lineage>
        <taxon>Eukaryota</taxon>
        <taxon>Fungi</taxon>
        <taxon>Dikarya</taxon>
        <taxon>Basidiomycota</taxon>
        <taxon>Agaricomycotina</taxon>
        <taxon>Agaricomycetes</taxon>
        <taxon>Agaricomycetidae</taxon>
        <taxon>Agaricales</taxon>
        <taxon>Marasmiineae</taxon>
        <taxon>Mycenaceae</taxon>
        <taxon>Mycena</taxon>
    </lineage>
</organism>